<name>A0AA37UAY7_9RHOB</name>
<comment type="caution">
    <text evidence="1">The sequence shown here is derived from an EMBL/GenBank/DDBJ whole genome shotgun (WGS) entry which is preliminary data.</text>
</comment>
<evidence type="ECO:0000313" key="2">
    <source>
        <dbReference type="Proteomes" id="UP001157355"/>
    </source>
</evidence>
<sequence length="80" mass="8894">MQMIYQIDTSDYATWKSGFDADSENRGAAGLSVLQIWRDADSASKIAVLFEVNDRKRAQDWVKTEAGFGRSGTAQFLKTA</sequence>
<dbReference type="Proteomes" id="UP001157355">
    <property type="component" value="Unassembled WGS sequence"/>
</dbReference>
<gene>
    <name evidence="1" type="ORF">GCM10010873_30800</name>
</gene>
<reference evidence="1 2" key="1">
    <citation type="journal article" date="2014" name="Int. J. Syst. Evol. Microbiol.">
        <title>Complete genome sequence of Corynebacterium casei LMG S-19264T (=DSM 44701T), isolated from a smear-ripened cheese.</title>
        <authorList>
            <consortium name="US DOE Joint Genome Institute (JGI-PGF)"/>
            <person name="Walter F."/>
            <person name="Albersmeier A."/>
            <person name="Kalinowski J."/>
            <person name="Ruckert C."/>
        </authorList>
    </citation>
    <scope>NUCLEOTIDE SEQUENCE [LARGE SCALE GENOMIC DNA]</scope>
    <source>
        <strain evidence="1 2">NBRC 111766</strain>
    </source>
</reference>
<accession>A0AA37UAY7</accession>
<evidence type="ECO:0000313" key="1">
    <source>
        <dbReference type="EMBL" id="GLS88106.1"/>
    </source>
</evidence>
<keyword evidence="2" id="KW-1185">Reference proteome</keyword>
<dbReference type="EMBL" id="BSPP01000011">
    <property type="protein sequence ID" value="GLS88106.1"/>
    <property type="molecule type" value="Genomic_DNA"/>
</dbReference>
<organism evidence="1 2">
    <name type="scientific">Cypionkella aquatica</name>
    <dbReference type="NCBI Taxonomy" id="1756042"/>
    <lineage>
        <taxon>Bacteria</taxon>
        <taxon>Pseudomonadati</taxon>
        <taxon>Pseudomonadota</taxon>
        <taxon>Alphaproteobacteria</taxon>
        <taxon>Rhodobacterales</taxon>
        <taxon>Paracoccaceae</taxon>
        <taxon>Cypionkella</taxon>
    </lineage>
</organism>
<dbReference type="AlphaFoldDB" id="A0AA37UAY7"/>
<proteinExistence type="predicted"/>
<protein>
    <submittedName>
        <fullName evidence="1">Uncharacterized protein</fullName>
    </submittedName>
</protein>
<dbReference type="RefSeq" id="WP_284326281.1">
    <property type="nucleotide sequence ID" value="NZ_BSPP01000011.1"/>
</dbReference>